<sequence>MKNPTELGVHEAVDAMRSGALSSRTLVDALIERSERHSDLGAFTAVDWDRLRDDADQADAKAQKETPLHGVPLVIKANINTAKLTTCAGTGSLKDHVAKADASAVAQLFDAGALLGAKGNMHELAFGVTSNNAVTGAARNPYDQRMSPGGSSGGVAAAVAADLMPAGVGTDTGASVRLPAALCGVVGFRPTVGRYSNDGVVPISHTRDTVGPIAKSVADARLLDVEMSGDSSKPANLRLSDLRIGVPRITFYQDLEADVDAAAQAFIKALEDAGVTLVEADIPELMETDEAVSFPVVLYEFMQDLPAYLKENGLDLTMEQICAEAGSPDVKGLIASLLGEGAMPEDAYRNAIDVARPKLRKLYADHFAEHQLDAVLFPTAPLTARPIGEDETVELNGARVPTFATFIRNTDPGSNAAIPGISIPVALSSTGLPIGMELDGPENSDSHLLAVAEMLEDIAAFSSKPNL</sequence>
<dbReference type="RefSeq" id="WP_220229037.1">
    <property type="nucleotide sequence ID" value="NZ_JAICBX010000002.1"/>
</dbReference>
<comment type="similarity">
    <text evidence="2">Belongs to the amidase family.</text>
</comment>
<comment type="function">
    <text evidence="1">Hydrolyzes indole-3-acetamide (IAM) into indole-3-acetic acid (IAA).</text>
</comment>
<feature type="domain" description="Amidase" evidence="4">
    <location>
        <begin position="26"/>
        <end position="449"/>
    </location>
</feature>
<dbReference type="Proteomes" id="UP001196509">
    <property type="component" value="Unassembled WGS sequence"/>
</dbReference>
<keyword evidence="6" id="KW-1185">Reference proteome</keyword>
<dbReference type="InterPro" id="IPR023631">
    <property type="entry name" value="Amidase_dom"/>
</dbReference>
<evidence type="ECO:0000256" key="3">
    <source>
        <dbReference type="ARBA" id="ARBA00021874"/>
    </source>
</evidence>
<dbReference type="AlphaFoldDB" id="A0AAE2ZPL2"/>
<dbReference type="PROSITE" id="PS00571">
    <property type="entry name" value="AMIDASES"/>
    <property type="match status" value="1"/>
</dbReference>
<dbReference type="PANTHER" id="PTHR11895:SF151">
    <property type="entry name" value="GLUTAMYL-TRNA(GLN) AMIDOTRANSFERASE SUBUNIT A"/>
    <property type="match status" value="1"/>
</dbReference>
<dbReference type="GO" id="GO:0016787">
    <property type="term" value="F:hydrolase activity"/>
    <property type="evidence" value="ECO:0007669"/>
    <property type="project" value="UniProtKB-KW"/>
</dbReference>
<dbReference type="Gene3D" id="3.90.1300.10">
    <property type="entry name" value="Amidase signature (AS) domain"/>
    <property type="match status" value="1"/>
</dbReference>
<dbReference type="SUPFAM" id="SSF75304">
    <property type="entry name" value="Amidase signature (AS) enzymes"/>
    <property type="match status" value="1"/>
</dbReference>
<evidence type="ECO:0000256" key="2">
    <source>
        <dbReference type="ARBA" id="ARBA00009199"/>
    </source>
</evidence>
<dbReference type="PANTHER" id="PTHR11895">
    <property type="entry name" value="TRANSAMIDASE"/>
    <property type="match status" value="1"/>
</dbReference>
<name>A0AAE2ZPL2_9HYPH</name>
<organism evidence="5 6">
    <name type="scientific">Flavimaribacter sediminis</name>
    <dbReference type="NCBI Taxonomy" id="2865987"/>
    <lineage>
        <taxon>Bacteria</taxon>
        <taxon>Pseudomonadati</taxon>
        <taxon>Pseudomonadota</taxon>
        <taxon>Alphaproteobacteria</taxon>
        <taxon>Hyphomicrobiales</taxon>
        <taxon>Rhizobiaceae</taxon>
        <taxon>Flavimaribacter</taxon>
    </lineage>
</organism>
<gene>
    <name evidence="5" type="primary">iaaH</name>
    <name evidence="5" type="ORF">K1W69_14540</name>
</gene>
<dbReference type="EMBL" id="JAICBX010000002">
    <property type="protein sequence ID" value="MBW8638412.1"/>
    <property type="molecule type" value="Genomic_DNA"/>
</dbReference>
<evidence type="ECO:0000313" key="6">
    <source>
        <dbReference type="Proteomes" id="UP001196509"/>
    </source>
</evidence>
<dbReference type="Pfam" id="PF01425">
    <property type="entry name" value="Amidase"/>
    <property type="match status" value="1"/>
</dbReference>
<reference evidence="5" key="1">
    <citation type="submission" date="2021-08" db="EMBL/GenBank/DDBJ databases">
        <title>Hoeflea bacterium WL0058 sp. nov., isolated from the sediment.</title>
        <authorList>
            <person name="Wang L."/>
            <person name="Zhang D."/>
        </authorList>
    </citation>
    <scope>NUCLEOTIDE SEQUENCE</scope>
    <source>
        <strain evidence="5">WL0058</strain>
    </source>
</reference>
<comment type="caution">
    <text evidence="5">The sequence shown here is derived from an EMBL/GenBank/DDBJ whole genome shotgun (WGS) entry which is preliminary data.</text>
</comment>
<evidence type="ECO:0000259" key="4">
    <source>
        <dbReference type="Pfam" id="PF01425"/>
    </source>
</evidence>
<proteinExistence type="inferred from homology"/>
<keyword evidence="5" id="KW-0378">Hydrolase</keyword>
<accession>A0AAE2ZPL2</accession>
<evidence type="ECO:0000256" key="1">
    <source>
        <dbReference type="ARBA" id="ARBA00003871"/>
    </source>
</evidence>
<dbReference type="InterPro" id="IPR000120">
    <property type="entry name" value="Amidase"/>
</dbReference>
<protein>
    <recommendedName>
        <fullName evidence="3">Indoleacetamide hydrolase</fullName>
    </recommendedName>
</protein>
<dbReference type="InterPro" id="IPR020556">
    <property type="entry name" value="Amidase_CS"/>
</dbReference>
<dbReference type="NCBIfam" id="NF005688">
    <property type="entry name" value="PRK07488.1"/>
    <property type="match status" value="1"/>
</dbReference>
<dbReference type="InterPro" id="IPR036928">
    <property type="entry name" value="AS_sf"/>
</dbReference>
<evidence type="ECO:0000313" key="5">
    <source>
        <dbReference type="EMBL" id="MBW8638412.1"/>
    </source>
</evidence>